<accession>A0ABP7TFF0</accession>
<dbReference type="SUPFAM" id="SSF53474">
    <property type="entry name" value="alpha/beta-Hydrolases"/>
    <property type="match status" value="1"/>
</dbReference>
<dbReference type="Pfam" id="PF12697">
    <property type="entry name" value="Abhydrolase_6"/>
    <property type="match status" value="1"/>
</dbReference>
<name>A0ABP7TFF0_9ACTN</name>
<protein>
    <recommendedName>
        <fullName evidence="2">AB hydrolase-1 domain-containing protein</fullName>
    </recommendedName>
</protein>
<evidence type="ECO:0000313" key="4">
    <source>
        <dbReference type="Proteomes" id="UP001500456"/>
    </source>
</evidence>
<evidence type="ECO:0000256" key="1">
    <source>
        <dbReference type="SAM" id="MobiDB-lite"/>
    </source>
</evidence>
<evidence type="ECO:0000259" key="2">
    <source>
        <dbReference type="Pfam" id="PF12697"/>
    </source>
</evidence>
<feature type="region of interest" description="Disordered" evidence="1">
    <location>
        <begin position="137"/>
        <end position="165"/>
    </location>
</feature>
<sequence length="265" mass="28800">MTQTPGAVFRTATVPAGEYTLNYAEAGPAEPTATIISLPGSAGLEMSTAKDALAERYRVIEINPPGWGDRDDVRTRFHQSELGPLLVEAINQLVDGPFYVLGTSLGGTNALYVASLLPDQVLGVILDASMAPILPSEDLREAPSSGPAPEEGEYPLPEPHPRKPWGTKEVIARQMANRLRLFNWIEPDMQATSAIATIADRKIPVLALLGDKDEILHAGQEQRFREQLPHARFHLIEEGTHDLQNTAPETFVALVKEFIAPAARG</sequence>
<proteinExistence type="predicted"/>
<dbReference type="InterPro" id="IPR029058">
    <property type="entry name" value="AB_hydrolase_fold"/>
</dbReference>
<organism evidence="3 4">
    <name type="scientific">Streptomyces plumbiresistens</name>
    <dbReference type="NCBI Taxonomy" id="511811"/>
    <lineage>
        <taxon>Bacteria</taxon>
        <taxon>Bacillati</taxon>
        <taxon>Actinomycetota</taxon>
        <taxon>Actinomycetes</taxon>
        <taxon>Kitasatosporales</taxon>
        <taxon>Streptomycetaceae</taxon>
        <taxon>Streptomyces</taxon>
    </lineage>
</organism>
<dbReference type="Proteomes" id="UP001500456">
    <property type="component" value="Unassembled WGS sequence"/>
</dbReference>
<dbReference type="PANTHER" id="PTHR43798:SF33">
    <property type="entry name" value="HYDROLASE, PUTATIVE (AFU_ORTHOLOGUE AFUA_2G14860)-RELATED"/>
    <property type="match status" value="1"/>
</dbReference>
<dbReference type="InterPro" id="IPR000073">
    <property type="entry name" value="AB_hydrolase_1"/>
</dbReference>
<evidence type="ECO:0000313" key="3">
    <source>
        <dbReference type="EMBL" id="GAA4025277.1"/>
    </source>
</evidence>
<dbReference type="RefSeq" id="WP_345570572.1">
    <property type="nucleotide sequence ID" value="NZ_BAAAZX010000037.1"/>
</dbReference>
<dbReference type="EMBL" id="BAAAZX010000037">
    <property type="protein sequence ID" value="GAA4025277.1"/>
    <property type="molecule type" value="Genomic_DNA"/>
</dbReference>
<gene>
    <name evidence="3" type="ORF">GCM10022232_83400</name>
</gene>
<dbReference type="Gene3D" id="3.40.50.1820">
    <property type="entry name" value="alpha/beta hydrolase"/>
    <property type="match status" value="1"/>
</dbReference>
<dbReference type="PANTHER" id="PTHR43798">
    <property type="entry name" value="MONOACYLGLYCEROL LIPASE"/>
    <property type="match status" value="1"/>
</dbReference>
<keyword evidence="4" id="KW-1185">Reference proteome</keyword>
<feature type="domain" description="AB hydrolase-1" evidence="2">
    <location>
        <begin position="51"/>
        <end position="253"/>
    </location>
</feature>
<dbReference type="InterPro" id="IPR050266">
    <property type="entry name" value="AB_hydrolase_sf"/>
</dbReference>
<reference evidence="4" key="1">
    <citation type="journal article" date="2019" name="Int. J. Syst. Evol. Microbiol.">
        <title>The Global Catalogue of Microorganisms (GCM) 10K type strain sequencing project: providing services to taxonomists for standard genome sequencing and annotation.</title>
        <authorList>
            <consortium name="The Broad Institute Genomics Platform"/>
            <consortium name="The Broad Institute Genome Sequencing Center for Infectious Disease"/>
            <person name="Wu L."/>
            <person name="Ma J."/>
        </authorList>
    </citation>
    <scope>NUCLEOTIDE SEQUENCE [LARGE SCALE GENOMIC DNA]</scope>
    <source>
        <strain evidence="4">JCM 16924</strain>
    </source>
</reference>
<comment type="caution">
    <text evidence="3">The sequence shown here is derived from an EMBL/GenBank/DDBJ whole genome shotgun (WGS) entry which is preliminary data.</text>
</comment>